<dbReference type="GO" id="GO:0015297">
    <property type="term" value="F:antiporter activity"/>
    <property type="evidence" value="ECO:0007669"/>
    <property type="project" value="TreeGrafter"/>
</dbReference>
<comment type="similarity">
    <text evidence="7 8">Belongs to the drug/metabolite transporter (DMT) superfamily. Small multidrug resistance (SMR) (TC 2.A.7.1) family.</text>
</comment>
<dbReference type="FunFam" id="1.10.3730.20:FF:000001">
    <property type="entry name" value="Quaternary ammonium compound resistance transporter SugE"/>
    <property type="match status" value="1"/>
</dbReference>
<evidence type="ECO:0000256" key="8">
    <source>
        <dbReference type="RuleBase" id="RU003942"/>
    </source>
</evidence>
<keyword evidence="3" id="KW-1003">Cell membrane</keyword>
<dbReference type="RefSeq" id="WP_064717955.1">
    <property type="nucleotide sequence ID" value="NZ_AP022108.1"/>
</dbReference>
<proteinExistence type="inferred from homology"/>
<dbReference type="Pfam" id="PF00893">
    <property type="entry name" value="Multi_Drug_Res"/>
    <property type="match status" value="1"/>
</dbReference>
<dbReference type="GO" id="GO:0015220">
    <property type="term" value="F:choline transmembrane transporter activity"/>
    <property type="evidence" value="ECO:0007669"/>
    <property type="project" value="TreeGrafter"/>
</dbReference>
<accession>A0AAJ5IP07</accession>
<dbReference type="Proteomes" id="UP000514462">
    <property type="component" value="Chromosome"/>
</dbReference>
<dbReference type="AlphaFoldDB" id="A0AAJ5IP07"/>
<protein>
    <submittedName>
        <fullName evidence="9">Multidrug DMT transporter</fullName>
    </submittedName>
</protein>
<dbReference type="InterPro" id="IPR037185">
    <property type="entry name" value="EmrE-like"/>
</dbReference>
<comment type="subcellular location">
    <subcellularLocation>
        <location evidence="1 8">Cell membrane</location>
        <topology evidence="1 8">Multi-pass membrane protein</topology>
    </subcellularLocation>
</comment>
<dbReference type="InterPro" id="IPR045324">
    <property type="entry name" value="Small_multidrug_res"/>
</dbReference>
<keyword evidence="4 8" id="KW-0812">Transmembrane</keyword>
<evidence type="ECO:0000256" key="4">
    <source>
        <dbReference type="ARBA" id="ARBA00022692"/>
    </source>
</evidence>
<dbReference type="EMBL" id="CP055904">
    <property type="protein sequence ID" value="QMR42536.1"/>
    <property type="molecule type" value="Genomic_DNA"/>
</dbReference>
<gene>
    <name evidence="9" type="ORF">HV331_00615</name>
</gene>
<evidence type="ECO:0000256" key="5">
    <source>
        <dbReference type="ARBA" id="ARBA00022989"/>
    </source>
</evidence>
<sequence length="110" mass="11744">MNTWIILIVAIAAETFATTMVRASEGFTRLLPSLGVVAGYAVSFYGLSQVVKVMNLGIAYAIWAGLGIFLVSIFSWFLFGQKLDLPAIAGMGLILSGVVVIQLFSSTVTH</sequence>
<dbReference type="Gene3D" id="1.10.3730.20">
    <property type="match status" value="1"/>
</dbReference>
<keyword evidence="5" id="KW-1133">Transmembrane helix</keyword>
<keyword evidence="2" id="KW-0813">Transport</keyword>
<dbReference type="SUPFAM" id="SSF103481">
    <property type="entry name" value="Multidrug resistance efflux transporter EmrE"/>
    <property type="match status" value="1"/>
</dbReference>
<evidence type="ECO:0000313" key="10">
    <source>
        <dbReference type="Proteomes" id="UP000514462"/>
    </source>
</evidence>
<dbReference type="PANTHER" id="PTHR30561:SF1">
    <property type="entry name" value="MULTIDRUG TRANSPORTER EMRE"/>
    <property type="match status" value="1"/>
</dbReference>
<dbReference type="GO" id="GO:1990961">
    <property type="term" value="P:xenobiotic detoxification by transmembrane export across the plasma membrane"/>
    <property type="evidence" value="ECO:0007669"/>
    <property type="project" value="UniProtKB-ARBA"/>
</dbReference>
<evidence type="ECO:0000256" key="1">
    <source>
        <dbReference type="ARBA" id="ARBA00004651"/>
    </source>
</evidence>
<dbReference type="InterPro" id="IPR000390">
    <property type="entry name" value="Small_drug/metabolite_transptr"/>
</dbReference>
<evidence type="ECO:0000256" key="6">
    <source>
        <dbReference type="ARBA" id="ARBA00023136"/>
    </source>
</evidence>
<keyword evidence="6" id="KW-0472">Membrane</keyword>
<dbReference type="GO" id="GO:0005886">
    <property type="term" value="C:plasma membrane"/>
    <property type="evidence" value="ECO:0007669"/>
    <property type="project" value="UniProtKB-SubCell"/>
</dbReference>
<dbReference type="PANTHER" id="PTHR30561">
    <property type="entry name" value="SMR FAMILY PROTON-DEPENDENT DRUG EFFLUX TRANSPORTER SUGE"/>
    <property type="match status" value="1"/>
</dbReference>
<name>A0AAJ5IP07_KLEAE</name>
<dbReference type="GO" id="GO:0015199">
    <property type="term" value="F:amino-acid betaine transmembrane transporter activity"/>
    <property type="evidence" value="ECO:0007669"/>
    <property type="project" value="TreeGrafter"/>
</dbReference>
<evidence type="ECO:0000256" key="7">
    <source>
        <dbReference type="ARBA" id="ARBA00038032"/>
    </source>
</evidence>
<dbReference type="GO" id="GO:0031460">
    <property type="term" value="P:glycine betaine transport"/>
    <property type="evidence" value="ECO:0007669"/>
    <property type="project" value="TreeGrafter"/>
</dbReference>
<organism evidence="9 10">
    <name type="scientific">Klebsiella aerogenes</name>
    <name type="common">Enterobacter aerogenes</name>
    <dbReference type="NCBI Taxonomy" id="548"/>
    <lineage>
        <taxon>Bacteria</taxon>
        <taxon>Pseudomonadati</taxon>
        <taxon>Pseudomonadota</taxon>
        <taxon>Gammaproteobacteria</taxon>
        <taxon>Enterobacterales</taxon>
        <taxon>Enterobacteriaceae</taxon>
        <taxon>Klebsiella/Raoultella group</taxon>
        <taxon>Klebsiella</taxon>
    </lineage>
</organism>
<evidence type="ECO:0000256" key="2">
    <source>
        <dbReference type="ARBA" id="ARBA00022448"/>
    </source>
</evidence>
<evidence type="ECO:0000256" key="3">
    <source>
        <dbReference type="ARBA" id="ARBA00022475"/>
    </source>
</evidence>
<evidence type="ECO:0000313" key="9">
    <source>
        <dbReference type="EMBL" id="QMR42536.1"/>
    </source>
</evidence>
<reference evidence="10" key="1">
    <citation type="submission" date="2020-06" db="EMBL/GenBank/DDBJ databases">
        <title>REHAB project genomes.</title>
        <authorList>
            <person name="Shaw L.P."/>
        </authorList>
    </citation>
    <scope>NUCLEOTIDE SEQUENCE [LARGE SCALE GENOMIC DNA]</scope>
    <source>
        <strain evidence="10">RHBSTW-00938</strain>
    </source>
</reference>